<evidence type="ECO:0000256" key="1">
    <source>
        <dbReference type="PROSITE-ProRule" id="PRU00176"/>
    </source>
</evidence>
<keyword evidence="1" id="KW-0694">RNA-binding</keyword>
<feature type="compositionally biased region" description="Polar residues" evidence="2">
    <location>
        <begin position="67"/>
        <end position="79"/>
    </location>
</feature>
<evidence type="ECO:0000259" key="3">
    <source>
        <dbReference type="PROSITE" id="PS50102"/>
    </source>
</evidence>
<dbReference type="InterPro" id="IPR000504">
    <property type="entry name" value="RRM_dom"/>
</dbReference>
<dbReference type="PROSITE" id="PS50102">
    <property type="entry name" value="RRM"/>
    <property type="match status" value="1"/>
</dbReference>
<dbReference type="Gene3D" id="3.30.70.330">
    <property type="match status" value="1"/>
</dbReference>
<dbReference type="GO" id="GO:0003723">
    <property type="term" value="F:RNA binding"/>
    <property type="evidence" value="ECO:0007669"/>
    <property type="project" value="UniProtKB-UniRule"/>
</dbReference>
<dbReference type="InterPro" id="IPR012677">
    <property type="entry name" value="Nucleotide-bd_a/b_plait_sf"/>
</dbReference>
<dbReference type="SUPFAM" id="SSF54928">
    <property type="entry name" value="RNA-binding domain, RBD"/>
    <property type="match status" value="1"/>
</dbReference>
<dbReference type="Proteomes" id="UP000023152">
    <property type="component" value="Unassembled WGS sequence"/>
</dbReference>
<dbReference type="EMBL" id="ASPP01020664">
    <property type="protein sequence ID" value="ETO13347.1"/>
    <property type="molecule type" value="Genomic_DNA"/>
</dbReference>
<proteinExistence type="predicted"/>
<reference evidence="4 5" key="1">
    <citation type="journal article" date="2013" name="Curr. Biol.">
        <title>The Genome of the Foraminiferan Reticulomyxa filosa.</title>
        <authorList>
            <person name="Glockner G."/>
            <person name="Hulsmann N."/>
            <person name="Schleicher M."/>
            <person name="Noegel A.A."/>
            <person name="Eichinger L."/>
            <person name="Gallinger C."/>
            <person name="Pawlowski J."/>
            <person name="Sierra R."/>
            <person name="Euteneuer U."/>
            <person name="Pillet L."/>
            <person name="Moustafa A."/>
            <person name="Platzer M."/>
            <person name="Groth M."/>
            <person name="Szafranski K."/>
            <person name="Schliwa M."/>
        </authorList>
    </citation>
    <scope>NUCLEOTIDE SEQUENCE [LARGE SCALE GENOMIC DNA]</scope>
</reference>
<dbReference type="OrthoDB" id="266020at2759"/>
<feature type="region of interest" description="Disordered" evidence="2">
    <location>
        <begin position="67"/>
        <end position="95"/>
    </location>
</feature>
<comment type="caution">
    <text evidence="4">The sequence shown here is derived from an EMBL/GenBank/DDBJ whole genome shotgun (WGS) entry which is preliminary data.</text>
</comment>
<organism evidence="4 5">
    <name type="scientific">Reticulomyxa filosa</name>
    <dbReference type="NCBI Taxonomy" id="46433"/>
    <lineage>
        <taxon>Eukaryota</taxon>
        <taxon>Sar</taxon>
        <taxon>Rhizaria</taxon>
        <taxon>Retaria</taxon>
        <taxon>Foraminifera</taxon>
        <taxon>Monothalamids</taxon>
        <taxon>Reticulomyxidae</taxon>
        <taxon>Reticulomyxa</taxon>
    </lineage>
</organism>
<accession>X6MIT3</accession>
<dbReference type="AlphaFoldDB" id="X6MIT3"/>
<dbReference type="Pfam" id="PF00076">
    <property type="entry name" value="RRM_1"/>
    <property type="match status" value="1"/>
</dbReference>
<name>X6MIT3_RETFI</name>
<protein>
    <recommendedName>
        <fullName evidence="3">RRM domain-containing protein</fullName>
    </recommendedName>
</protein>
<gene>
    <name evidence="4" type="ORF">RFI_24028</name>
</gene>
<feature type="non-terminal residue" evidence="4">
    <location>
        <position position="178"/>
    </location>
</feature>
<evidence type="ECO:0000313" key="5">
    <source>
        <dbReference type="Proteomes" id="UP000023152"/>
    </source>
</evidence>
<feature type="domain" description="RRM" evidence="3">
    <location>
        <begin position="129"/>
        <end position="178"/>
    </location>
</feature>
<keyword evidence="5" id="KW-1185">Reference proteome</keyword>
<dbReference type="InterPro" id="IPR035979">
    <property type="entry name" value="RBD_domain_sf"/>
</dbReference>
<sequence>MSFLVCFFLQFILIVDLIKVFAIIENFAFYCQNSFKKVLVPPFACLTGTLKKEKTLAVNTDMKHTTSLPVTNGSRNNPNSKKKTHLKHGLAGEKNKRRDGDVCSCSTAEKSAKRSNTTKTTTTIELDENNLYVKGLWKECTQVELDDLFKQFGVITQSRVYGDGVGFVRFEIANAAKM</sequence>
<evidence type="ECO:0000256" key="2">
    <source>
        <dbReference type="SAM" id="MobiDB-lite"/>
    </source>
</evidence>
<evidence type="ECO:0000313" key="4">
    <source>
        <dbReference type="EMBL" id="ETO13347.1"/>
    </source>
</evidence>